<evidence type="ECO:0000313" key="3">
    <source>
        <dbReference type="Proteomes" id="UP001558713"/>
    </source>
</evidence>
<dbReference type="Proteomes" id="UP001558713">
    <property type="component" value="Unassembled WGS sequence"/>
</dbReference>
<evidence type="ECO:0008006" key="4">
    <source>
        <dbReference type="Google" id="ProtNLM"/>
    </source>
</evidence>
<feature type="compositionally biased region" description="Pro residues" evidence="1">
    <location>
        <begin position="101"/>
        <end position="119"/>
    </location>
</feature>
<accession>A0ABD0ZIM0</accession>
<dbReference type="InterPro" id="IPR004252">
    <property type="entry name" value="Probable_transposase_24"/>
</dbReference>
<sequence length="421" mass="46835">MAGKGKSSRGRGGKSAAVGGRGNNPAGKSTGGIRINTSNPSSSHSSNPLSNTRPSVSRPSSSSLPSQYPPSTLPPSSQQVQSPPPPHSHPQSRPSQQVQSSPPPPPHDPVQIQHPPPPAVQILDNHPPYQPSPPPPEQQDFHQLLNDLLALPGRENLPLLSQHPIPDVQTLWFNRDKGKLTRVISGIFRKKFDGPYFSWSVTPIHIQERYFRTFARKYNWDLGITELVKDHFWTIAKRRMKGISRNSDRGGLGPHKHLSGQSSYMNVQQNMEEELGRPVSLGEVFFKTHTRADGTFVDQKAKQVAEAYEKNIEEVMAEMDSDGLETSDHSSQQSTHRTLSIQEKYDIFLKCTETDDKGNHFGLGRLRDTINKGKKRKQCSESSSSASLLEIQQLREEARNNESRIKNLEMLVSYLSTSNPG</sequence>
<organism evidence="2 3">
    <name type="scientific">Cardamine amara subsp. amara</name>
    <dbReference type="NCBI Taxonomy" id="228776"/>
    <lineage>
        <taxon>Eukaryota</taxon>
        <taxon>Viridiplantae</taxon>
        <taxon>Streptophyta</taxon>
        <taxon>Embryophyta</taxon>
        <taxon>Tracheophyta</taxon>
        <taxon>Spermatophyta</taxon>
        <taxon>Magnoliopsida</taxon>
        <taxon>eudicotyledons</taxon>
        <taxon>Gunneridae</taxon>
        <taxon>Pentapetalae</taxon>
        <taxon>rosids</taxon>
        <taxon>malvids</taxon>
        <taxon>Brassicales</taxon>
        <taxon>Brassicaceae</taxon>
        <taxon>Cardamineae</taxon>
        <taxon>Cardamine</taxon>
    </lineage>
</organism>
<proteinExistence type="predicted"/>
<feature type="compositionally biased region" description="Low complexity" evidence="1">
    <location>
        <begin position="36"/>
        <end position="66"/>
    </location>
</feature>
<feature type="compositionally biased region" description="Pro residues" evidence="1">
    <location>
        <begin position="128"/>
        <end position="137"/>
    </location>
</feature>
<dbReference type="Pfam" id="PF03004">
    <property type="entry name" value="Transposase_24"/>
    <property type="match status" value="1"/>
</dbReference>
<comment type="caution">
    <text evidence="2">The sequence shown here is derived from an EMBL/GenBank/DDBJ whole genome shotgun (WGS) entry which is preliminary data.</text>
</comment>
<feature type="compositionally biased region" description="Basic residues" evidence="1">
    <location>
        <begin position="1"/>
        <end position="12"/>
    </location>
</feature>
<gene>
    <name evidence="2" type="ORF">V5N11_010416</name>
</gene>
<feature type="compositionally biased region" description="Low complexity" evidence="1">
    <location>
        <begin position="89"/>
        <end position="100"/>
    </location>
</feature>
<dbReference type="AlphaFoldDB" id="A0ABD0ZIM0"/>
<evidence type="ECO:0000313" key="2">
    <source>
        <dbReference type="EMBL" id="KAL1194510.1"/>
    </source>
</evidence>
<dbReference type="EMBL" id="JBANAX010000752">
    <property type="protein sequence ID" value="KAL1194510.1"/>
    <property type="molecule type" value="Genomic_DNA"/>
</dbReference>
<name>A0ABD0ZIM0_CARAN</name>
<reference evidence="2 3" key="1">
    <citation type="submission" date="2024-04" db="EMBL/GenBank/DDBJ databases">
        <title>Genome assembly C_amara_ONT_v2.</title>
        <authorList>
            <person name="Yant L."/>
            <person name="Moore C."/>
            <person name="Slenker M."/>
        </authorList>
    </citation>
    <scope>NUCLEOTIDE SEQUENCE [LARGE SCALE GENOMIC DNA]</scope>
    <source>
        <tissue evidence="2">Leaf</tissue>
    </source>
</reference>
<keyword evidence="3" id="KW-1185">Reference proteome</keyword>
<feature type="region of interest" description="Disordered" evidence="1">
    <location>
        <begin position="1"/>
        <end position="140"/>
    </location>
</feature>
<evidence type="ECO:0000256" key="1">
    <source>
        <dbReference type="SAM" id="MobiDB-lite"/>
    </source>
</evidence>
<protein>
    <recommendedName>
        <fullName evidence="4">Transposase</fullName>
    </recommendedName>
</protein>